<dbReference type="RefSeq" id="XP_051066510.1">
    <property type="nucleotide sequence ID" value="XM_051215964.1"/>
</dbReference>
<protein>
    <submittedName>
        <fullName evidence="2">Uncharacterized protein</fullName>
    </submittedName>
</protein>
<name>A0A922IMN9_SCHHA</name>
<dbReference type="CTD" id="75577694"/>
<gene>
    <name evidence="2" type="ORF">MS3_00007649</name>
</gene>
<dbReference type="AlphaFoldDB" id="A0A922IMN9"/>
<sequence>MMNTIIPFRKYSILINYFVISTKYNESLLLINHYVCQFRLNKSNGVFTSILMIFLRNIFFLLLIFCSPVHVNYVNFYRFQYATIVTCKSSSHMVHLKKLQLC</sequence>
<keyword evidence="3" id="KW-1185">Reference proteome</keyword>
<evidence type="ECO:0000256" key="1">
    <source>
        <dbReference type="SAM" id="Phobius"/>
    </source>
</evidence>
<keyword evidence="1" id="KW-0812">Transmembrane</keyword>
<proteinExistence type="predicted"/>
<evidence type="ECO:0000313" key="2">
    <source>
        <dbReference type="EMBL" id="KAH9583145.1"/>
    </source>
</evidence>
<reference evidence="2" key="3">
    <citation type="submission" date="2021-06" db="EMBL/GenBank/DDBJ databases">
        <title>Chromosome-level genome assembly for S. haematobium.</title>
        <authorList>
            <person name="Stroehlein A.J."/>
        </authorList>
    </citation>
    <scope>NUCLEOTIDE SEQUENCE</scope>
</reference>
<evidence type="ECO:0000313" key="3">
    <source>
        <dbReference type="Proteomes" id="UP000471633"/>
    </source>
</evidence>
<comment type="caution">
    <text evidence="2">The sequence shown here is derived from an EMBL/GenBank/DDBJ whole genome shotgun (WGS) entry which is preliminary data.</text>
</comment>
<keyword evidence="1" id="KW-1133">Transmembrane helix</keyword>
<reference evidence="2" key="4">
    <citation type="journal article" date="2022" name="PLoS Pathog.">
        <title>Chromosome-level genome of Schistosoma haematobium underpins genome-wide explorations of molecular variation.</title>
        <authorList>
            <person name="Stroehlein A.J."/>
            <person name="Korhonen P.K."/>
            <person name="Lee V.V."/>
            <person name="Ralph S.A."/>
            <person name="Mentink-Kane M."/>
            <person name="You H."/>
            <person name="McManus D.P."/>
            <person name="Tchuente L.T."/>
            <person name="Stothard J.R."/>
            <person name="Kaur P."/>
            <person name="Dudchenko O."/>
            <person name="Aiden E.L."/>
            <person name="Yang B."/>
            <person name="Yang H."/>
            <person name="Emery A.M."/>
            <person name="Webster B.L."/>
            <person name="Brindley P.J."/>
            <person name="Rollinson D."/>
            <person name="Chang B.C.H."/>
            <person name="Gasser R.B."/>
            <person name="Young N.D."/>
        </authorList>
    </citation>
    <scope>NUCLEOTIDE SEQUENCE</scope>
</reference>
<dbReference type="KEGG" id="shx:MS3_00007649"/>
<feature type="transmembrane region" description="Helical" evidence="1">
    <location>
        <begin position="46"/>
        <end position="65"/>
    </location>
</feature>
<dbReference type="Proteomes" id="UP000471633">
    <property type="component" value="Unassembled WGS sequence"/>
</dbReference>
<dbReference type="EMBL" id="AMPZ03000005">
    <property type="protein sequence ID" value="KAH9583145.1"/>
    <property type="molecule type" value="Genomic_DNA"/>
</dbReference>
<organism evidence="2 3">
    <name type="scientific">Schistosoma haematobium</name>
    <name type="common">Blood fluke</name>
    <dbReference type="NCBI Taxonomy" id="6185"/>
    <lineage>
        <taxon>Eukaryota</taxon>
        <taxon>Metazoa</taxon>
        <taxon>Spiralia</taxon>
        <taxon>Lophotrochozoa</taxon>
        <taxon>Platyhelminthes</taxon>
        <taxon>Trematoda</taxon>
        <taxon>Digenea</taxon>
        <taxon>Strigeidida</taxon>
        <taxon>Schistosomatoidea</taxon>
        <taxon>Schistosomatidae</taxon>
        <taxon>Schistosoma</taxon>
    </lineage>
</organism>
<dbReference type="GeneID" id="75577694"/>
<reference evidence="2" key="1">
    <citation type="journal article" date="2012" name="Nat. Genet.">
        <title>Whole-genome sequence of Schistosoma haematobium.</title>
        <authorList>
            <person name="Young N.D."/>
            <person name="Jex A.R."/>
            <person name="Li B."/>
            <person name="Liu S."/>
            <person name="Yang L."/>
            <person name="Xiong Z."/>
            <person name="Li Y."/>
            <person name="Cantacessi C."/>
            <person name="Hall R.S."/>
            <person name="Xu X."/>
            <person name="Chen F."/>
            <person name="Wu X."/>
            <person name="Zerlotini A."/>
            <person name="Oliveira G."/>
            <person name="Hofmann A."/>
            <person name="Zhang G."/>
            <person name="Fang X."/>
            <person name="Kang Y."/>
            <person name="Campbell B.E."/>
            <person name="Loukas A."/>
            <person name="Ranganathan S."/>
            <person name="Rollinson D."/>
            <person name="Rinaldi G."/>
            <person name="Brindley P.J."/>
            <person name="Yang H."/>
            <person name="Wang J."/>
            <person name="Wang J."/>
            <person name="Gasser R.B."/>
        </authorList>
    </citation>
    <scope>NUCLEOTIDE SEQUENCE</scope>
</reference>
<accession>A0A922IMN9</accession>
<keyword evidence="1" id="KW-0472">Membrane</keyword>
<reference evidence="2" key="2">
    <citation type="journal article" date="2019" name="Gigascience">
        <title>High-quality Schistosoma haematobium genome achieved by single-molecule and long-range sequencing.</title>
        <authorList>
            <person name="Stroehlein A.J."/>
            <person name="Korhonen P.K."/>
            <person name="Chong T.M."/>
            <person name="Lim Y.L."/>
            <person name="Chan K.G."/>
            <person name="Webster B."/>
            <person name="Rollinson D."/>
            <person name="Brindley P.J."/>
            <person name="Gasser R.B."/>
            <person name="Young N.D."/>
        </authorList>
    </citation>
    <scope>NUCLEOTIDE SEQUENCE</scope>
</reference>